<keyword evidence="5" id="KW-0653">Protein transport</keyword>
<dbReference type="Pfam" id="PF10191">
    <property type="entry name" value="COG7"/>
    <property type="match status" value="1"/>
</dbReference>
<evidence type="ECO:0000256" key="7">
    <source>
        <dbReference type="ARBA" id="ARBA00023136"/>
    </source>
</evidence>
<feature type="coiled-coil region" evidence="9">
    <location>
        <begin position="94"/>
        <end position="121"/>
    </location>
</feature>
<protein>
    <recommendedName>
        <fullName evidence="3">Conserved oligomeric Golgi complex subunit 7</fullName>
    </recommendedName>
    <alternativeName>
        <fullName evidence="8">Component of oligomeric Golgi complex 7</fullName>
    </alternativeName>
</protein>
<dbReference type="AlphaFoldDB" id="A0ABD0J0T6"/>
<name>A0ABD0J0T6_9CAEN</name>
<comment type="similarity">
    <text evidence="2">Belongs to the COG7 family.</text>
</comment>
<dbReference type="EMBL" id="JACVVK020000780">
    <property type="protein sequence ID" value="KAK7446636.1"/>
    <property type="molecule type" value="Genomic_DNA"/>
</dbReference>
<gene>
    <name evidence="10" type="ORF">BaRGS_00040251</name>
</gene>
<proteinExistence type="inferred from homology"/>
<evidence type="ECO:0000256" key="4">
    <source>
        <dbReference type="ARBA" id="ARBA00022448"/>
    </source>
</evidence>
<evidence type="ECO:0000256" key="5">
    <source>
        <dbReference type="ARBA" id="ARBA00022927"/>
    </source>
</evidence>
<comment type="caution">
    <text evidence="10">The sequence shown here is derived from an EMBL/GenBank/DDBJ whole genome shotgun (WGS) entry which is preliminary data.</text>
</comment>
<dbReference type="GO" id="GO:0015031">
    <property type="term" value="P:protein transport"/>
    <property type="evidence" value="ECO:0007669"/>
    <property type="project" value="UniProtKB-KW"/>
</dbReference>
<evidence type="ECO:0000313" key="10">
    <source>
        <dbReference type="EMBL" id="KAK7446636.1"/>
    </source>
</evidence>
<dbReference type="InterPro" id="IPR019335">
    <property type="entry name" value="COG7"/>
</dbReference>
<keyword evidence="6" id="KW-0333">Golgi apparatus</keyword>
<dbReference type="PANTHER" id="PTHR21443:SF0">
    <property type="entry name" value="CONSERVED OLIGOMERIC GOLGI COMPLEX SUBUNIT 7"/>
    <property type="match status" value="1"/>
</dbReference>
<dbReference type="PANTHER" id="PTHR21443">
    <property type="entry name" value="CONSERVED OLIGOMERIC GOLGI COMPLEX COMPONENT 7"/>
    <property type="match status" value="1"/>
</dbReference>
<dbReference type="GO" id="GO:0000139">
    <property type="term" value="C:Golgi membrane"/>
    <property type="evidence" value="ECO:0007669"/>
    <property type="project" value="UniProtKB-SubCell"/>
</dbReference>
<evidence type="ECO:0000256" key="1">
    <source>
        <dbReference type="ARBA" id="ARBA00004395"/>
    </source>
</evidence>
<evidence type="ECO:0000313" key="11">
    <source>
        <dbReference type="Proteomes" id="UP001519460"/>
    </source>
</evidence>
<evidence type="ECO:0000256" key="6">
    <source>
        <dbReference type="ARBA" id="ARBA00023034"/>
    </source>
</evidence>
<keyword evidence="4" id="KW-0813">Transport</keyword>
<keyword evidence="11" id="KW-1185">Reference proteome</keyword>
<evidence type="ECO:0000256" key="3">
    <source>
        <dbReference type="ARBA" id="ARBA00020984"/>
    </source>
</evidence>
<keyword evidence="7" id="KW-0472">Membrane</keyword>
<sequence>MLTCVTSGNTFTRSCECGCCELLQDYSKFMDASFDAKEWVNAAFRQQREPGVNLDQHATTMVMKLQMFIQEVNNILEEASQQALQNLPRVTRELDAVRQESTLLREQMRAVKQDIENVEKTTAQSMQMLLTLDSIKSRMKTTADALKEADNWTTLSADMEEVFQSQDIEKITEKLAGMQQSLQILVDTPDYADKCQHLEKLKNRLEALISPQLIAAFNSQSLEDTQRFTRIFEDMERLPQLYKYYHKCYKTQILQSWKTISESQSDNTLVERLTELYDMLLSTWHMQIMWTSTVFKEPVPVILDMLTDALLTLDPSLSTCFGSHLQQCADTLDTLVELKQISDRFAKSMETAVDAYITDSLAEATSLEHLLQAVYQPYRPYLVKYKVFEEVALSKALDRIKLDHEEIFDTVQLLSESVSKIFSAANTSSERCRKLSNGCCYLDLLEAYKTFFSSYTREFRRVVVNIREKCKAGESEEGEDWSNFQHSLRIIQTCGFLITQTEELDKNLISSILQCLAHLTSSRSPTRDQGKRFNLRIQTLAFQGSLFLSKPEDIEALESFVMKLEEGDTPSVMTEVMTDLSRLSEEVHKFAFEMVFAQLKNYLSDVSTMEIWTSQSAGGAMTSDLPTFSLAPQEYITKIGQYLMTLPQHLDPFTVQDSPALTVALRHSKLPYTSEQEPPEHLADLWLESVARGTMHVFAEEMLKIQELTPHGTKQLITDLEYLTNVLDDLGLQTSETLTQIDALLRATPDEFSDRAEMMPQRVAHTIAALRGIEL</sequence>
<keyword evidence="9" id="KW-0175">Coiled coil</keyword>
<reference evidence="10 11" key="1">
    <citation type="journal article" date="2023" name="Sci. Data">
        <title>Genome assembly of the Korean intertidal mud-creeper Batillaria attramentaria.</title>
        <authorList>
            <person name="Patra A.K."/>
            <person name="Ho P.T."/>
            <person name="Jun S."/>
            <person name="Lee S.J."/>
            <person name="Kim Y."/>
            <person name="Won Y.J."/>
        </authorList>
    </citation>
    <scope>NUCLEOTIDE SEQUENCE [LARGE SCALE GENOMIC DNA]</scope>
    <source>
        <strain evidence="10">Wonlab-2016</strain>
    </source>
</reference>
<evidence type="ECO:0000256" key="9">
    <source>
        <dbReference type="SAM" id="Coils"/>
    </source>
</evidence>
<evidence type="ECO:0000256" key="8">
    <source>
        <dbReference type="ARBA" id="ARBA00031345"/>
    </source>
</evidence>
<organism evidence="10 11">
    <name type="scientific">Batillaria attramentaria</name>
    <dbReference type="NCBI Taxonomy" id="370345"/>
    <lineage>
        <taxon>Eukaryota</taxon>
        <taxon>Metazoa</taxon>
        <taxon>Spiralia</taxon>
        <taxon>Lophotrochozoa</taxon>
        <taxon>Mollusca</taxon>
        <taxon>Gastropoda</taxon>
        <taxon>Caenogastropoda</taxon>
        <taxon>Sorbeoconcha</taxon>
        <taxon>Cerithioidea</taxon>
        <taxon>Batillariidae</taxon>
        <taxon>Batillaria</taxon>
    </lineage>
</organism>
<comment type="subcellular location">
    <subcellularLocation>
        <location evidence="1">Golgi apparatus membrane</location>
        <topology evidence="1">Peripheral membrane protein</topology>
    </subcellularLocation>
</comment>
<evidence type="ECO:0000256" key="2">
    <source>
        <dbReference type="ARBA" id="ARBA00005831"/>
    </source>
</evidence>
<accession>A0ABD0J0T6</accession>
<dbReference type="Proteomes" id="UP001519460">
    <property type="component" value="Unassembled WGS sequence"/>
</dbReference>